<dbReference type="Proteomes" id="UP000260644">
    <property type="component" value="Unassembled WGS sequence"/>
</dbReference>
<dbReference type="AlphaFoldDB" id="A0A3E1YB94"/>
<dbReference type="CDD" id="cd04301">
    <property type="entry name" value="NAT_SF"/>
    <property type="match status" value="1"/>
</dbReference>
<proteinExistence type="predicted"/>
<protein>
    <submittedName>
        <fullName evidence="3">GNAT family N-acetyltransferase</fullName>
    </submittedName>
</protein>
<accession>A0A3E1YB94</accession>
<dbReference type="GO" id="GO:0008080">
    <property type="term" value="F:N-acetyltransferase activity"/>
    <property type="evidence" value="ECO:0007669"/>
    <property type="project" value="InterPro"/>
</dbReference>
<comment type="caution">
    <text evidence="3">The sequence shown here is derived from an EMBL/GenBank/DDBJ whole genome shotgun (WGS) entry which is preliminary data.</text>
</comment>
<dbReference type="Pfam" id="PF00583">
    <property type="entry name" value="Acetyltransf_1"/>
    <property type="match status" value="1"/>
</dbReference>
<dbReference type="RefSeq" id="WP_116975455.1">
    <property type="nucleotide sequence ID" value="NZ_QPMM01000004.1"/>
</dbReference>
<evidence type="ECO:0000259" key="2">
    <source>
        <dbReference type="PROSITE" id="PS51186"/>
    </source>
</evidence>
<dbReference type="InterPro" id="IPR016181">
    <property type="entry name" value="Acyl_CoA_acyltransferase"/>
</dbReference>
<name>A0A3E1YB94_9BACT</name>
<evidence type="ECO:0000313" key="3">
    <source>
        <dbReference type="EMBL" id="RFS23259.1"/>
    </source>
</evidence>
<sequence length="167" mass="18679">MDTLHLRAAQQGDLPQIAALLLKSYQEFKQVLEPGFWTKMEGSLQDTESLSQLLEKGHCFLSLIAHQVVGVIFLMPSGNPTTIYPANWAYIRLLGVDPDQRGKGIGNRLTGHVIEVAAKNGEKLIGLHTSTIMPAARRIYEGFGFKIVRQLDPIMGQEYWLYLKELG</sequence>
<dbReference type="InterPro" id="IPR050769">
    <property type="entry name" value="NAT_camello-type"/>
</dbReference>
<dbReference type="InterPro" id="IPR000182">
    <property type="entry name" value="GNAT_dom"/>
</dbReference>
<dbReference type="Gene3D" id="3.40.630.30">
    <property type="match status" value="1"/>
</dbReference>
<gene>
    <name evidence="3" type="ORF">DVR12_09570</name>
</gene>
<reference evidence="3 4" key="1">
    <citation type="submission" date="2018-07" db="EMBL/GenBank/DDBJ databases">
        <title>Chitinophaga K2CV101002-2 sp. nov., isolated from a monsoon evergreen broad-leaved forest soil.</title>
        <authorList>
            <person name="Lv Y."/>
        </authorList>
    </citation>
    <scope>NUCLEOTIDE SEQUENCE [LARGE SCALE GENOMIC DNA]</scope>
    <source>
        <strain evidence="3 4">GDMCC 1.1288</strain>
    </source>
</reference>
<organism evidence="3 4">
    <name type="scientific">Chitinophaga silvatica</name>
    <dbReference type="NCBI Taxonomy" id="2282649"/>
    <lineage>
        <taxon>Bacteria</taxon>
        <taxon>Pseudomonadati</taxon>
        <taxon>Bacteroidota</taxon>
        <taxon>Chitinophagia</taxon>
        <taxon>Chitinophagales</taxon>
        <taxon>Chitinophagaceae</taxon>
        <taxon>Chitinophaga</taxon>
    </lineage>
</organism>
<keyword evidence="1 3" id="KW-0808">Transferase</keyword>
<dbReference type="EMBL" id="QPMM01000004">
    <property type="protein sequence ID" value="RFS23259.1"/>
    <property type="molecule type" value="Genomic_DNA"/>
</dbReference>
<dbReference type="SUPFAM" id="SSF55729">
    <property type="entry name" value="Acyl-CoA N-acyltransferases (Nat)"/>
    <property type="match status" value="1"/>
</dbReference>
<dbReference type="PANTHER" id="PTHR13947:SF37">
    <property type="entry name" value="LD18367P"/>
    <property type="match status" value="1"/>
</dbReference>
<feature type="domain" description="N-acetyltransferase" evidence="2">
    <location>
        <begin position="4"/>
        <end position="164"/>
    </location>
</feature>
<dbReference type="OrthoDB" id="5419426at2"/>
<evidence type="ECO:0000256" key="1">
    <source>
        <dbReference type="ARBA" id="ARBA00022679"/>
    </source>
</evidence>
<dbReference type="PROSITE" id="PS51186">
    <property type="entry name" value="GNAT"/>
    <property type="match status" value="1"/>
</dbReference>
<keyword evidence="4" id="KW-1185">Reference proteome</keyword>
<dbReference type="PANTHER" id="PTHR13947">
    <property type="entry name" value="GNAT FAMILY N-ACETYLTRANSFERASE"/>
    <property type="match status" value="1"/>
</dbReference>
<evidence type="ECO:0000313" key="4">
    <source>
        <dbReference type="Proteomes" id="UP000260644"/>
    </source>
</evidence>